<feature type="region of interest" description="Disordered" evidence="1">
    <location>
        <begin position="1"/>
        <end position="21"/>
    </location>
</feature>
<evidence type="ECO:0000313" key="3">
    <source>
        <dbReference type="Proteomes" id="UP001054821"/>
    </source>
</evidence>
<dbReference type="AlphaFoldDB" id="A0AAD4W2G3"/>
<evidence type="ECO:0000256" key="1">
    <source>
        <dbReference type="SAM" id="MobiDB-lite"/>
    </source>
</evidence>
<proteinExistence type="predicted"/>
<sequence length="107" mass="11303">MNDSTQSHGSPSSSPLSASAMAASTLADPSLIVPNPHVRQELGLRRPLAVARSQINYWVSSLFDELGLGSGGLGVHCLDSCLSEEEEEEEIGIALDSHVLFSELAIV</sequence>
<gene>
    <name evidence="2" type="ORF">L3X38_025839</name>
</gene>
<comment type="caution">
    <text evidence="2">The sequence shown here is derived from an EMBL/GenBank/DDBJ whole genome shotgun (WGS) entry which is preliminary data.</text>
</comment>
<evidence type="ECO:0000313" key="2">
    <source>
        <dbReference type="EMBL" id="KAI5335705.1"/>
    </source>
</evidence>
<protein>
    <submittedName>
        <fullName evidence="2">Uncharacterized protein</fullName>
    </submittedName>
</protein>
<reference evidence="2 3" key="1">
    <citation type="journal article" date="2022" name="G3 (Bethesda)">
        <title>Whole-genome sequence and methylome profiling of the almond [Prunus dulcis (Mill.) D.A. Webb] cultivar 'Nonpareil'.</title>
        <authorList>
            <person name="D'Amico-Willman K.M."/>
            <person name="Ouma W.Z."/>
            <person name="Meulia T."/>
            <person name="Sideli G.M."/>
            <person name="Gradziel T.M."/>
            <person name="Fresnedo-Ramirez J."/>
        </authorList>
    </citation>
    <scope>NUCLEOTIDE SEQUENCE [LARGE SCALE GENOMIC DNA]</scope>
    <source>
        <strain evidence="2">Clone GOH B32 T37-40</strain>
    </source>
</reference>
<name>A0AAD4W2G3_PRUDU</name>
<dbReference type="Proteomes" id="UP001054821">
    <property type="component" value="Chromosome 4"/>
</dbReference>
<accession>A0AAD4W2G3</accession>
<keyword evidence="3" id="KW-1185">Reference proteome</keyword>
<organism evidence="2 3">
    <name type="scientific">Prunus dulcis</name>
    <name type="common">Almond</name>
    <name type="synonym">Amygdalus dulcis</name>
    <dbReference type="NCBI Taxonomy" id="3755"/>
    <lineage>
        <taxon>Eukaryota</taxon>
        <taxon>Viridiplantae</taxon>
        <taxon>Streptophyta</taxon>
        <taxon>Embryophyta</taxon>
        <taxon>Tracheophyta</taxon>
        <taxon>Spermatophyta</taxon>
        <taxon>Magnoliopsida</taxon>
        <taxon>eudicotyledons</taxon>
        <taxon>Gunneridae</taxon>
        <taxon>Pentapetalae</taxon>
        <taxon>rosids</taxon>
        <taxon>fabids</taxon>
        <taxon>Rosales</taxon>
        <taxon>Rosaceae</taxon>
        <taxon>Amygdaloideae</taxon>
        <taxon>Amygdaleae</taxon>
        <taxon>Prunus</taxon>
    </lineage>
</organism>
<dbReference type="EMBL" id="JAJFAZ020000004">
    <property type="protein sequence ID" value="KAI5335705.1"/>
    <property type="molecule type" value="Genomic_DNA"/>
</dbReference>